<dbReference type="InterPro" id="IPR010982">
    <property type="entry name" value="Lambda_DNA-bd_dom_sf"/>
</dbReference>
<dbReference type="GeneID" id="92861976"/>
<dbReference type="CDD" id="cd00093">
    <property type="entry name" value="HTH_XRE"/>
    <property type="match status" value="1"/>
</dbReference>
<dbReference type="Proteomes" id="UP000435910">
    <property type="component" value="Unassembled WGS sequence"/>
</dbReference>
<proteinExistence type="predicted"/>
<dbReference type="GO" id="GO:0003677">
    <property type="term" value="F:DNA binding"/>
    <property type="evidence" value="ECO:0007669"/>
    <property type="project" value="InterPro"/>
</dbReference>
<dbReference type="EMBL" id="NILC01000030">
    <property type="protein sequence ID" value="TWL21990.1"/>
    <property type="molecule type" value="Genomic_DNA"/>
</dbReference>
<evidence type="ECO:0000313" key="1">
    <source>
        <dbReference type="EMBL" id="TWL21990.1"/>
    </source>
</evidence>
<dbReference type="RefSeq" id="WP_009328672.1">
    <property type="nucleotide sequence ID" value="NZ_BOQW01000003.1"/>
</dbReference>
<evidence type="ECO:0000313" key="2">
    <source>
        <dbReference type="Proteomes" id="UP000435910"/>
    </source>
</evidence>
<accession>A0A415J2A5</accession>
<protein>
    <submittedName>
        <fullName evidence="1">Uncharacterized protein</fullName>
    </submittedName>
</protein>
<sequence>MPEIVSKSLAHLLETKNMTNGQLALDLNVSESMVSKMKNGTRKMPWDVAETSLKKFDQPFFAMGIMNKFSDGCSPPVFTGESVEQHRLAFEEIMVTQATEAIQTLADVSFVKNPKLISLEERERIKVVIKELLDVEAWAKNLAALLAKEYNISLKECYKKATITWKAKGWLE</sequence>
<comment type="caution">
    <text evidence="1">The sequence shown here is derived from an EMBL/GenBank/DDBJ whole genome shotgun (WGS) entry which is preliminary data.</text>
</comment>
<dbReference type="OMA" id="VANHPRS"/>
<dbReference type="Gene3D" id="1.10.260.40">
    <property type="entry name" value="lambda repressor-like DNA-binding domains"/>
    <property type="match status" value="1"/>
</dbReference>
<dbReference type="AlphaFoldDB" id="A0A415J2A5"/>
<reference evidence="1 2" key="1">
    <citation type="submission" date="2019-06" db="EMBL/GenBank/DDBJ databases">
        <title>Genome sequence analysis of &gt;100 Bacillus licheniformis strains suggests intrinsic resistance to this species.</title>
        <authorList>
            <person name="Wels M."/>
            <person name="Siezen R.J."/>
            <person name="Johansen E."/>
            <person name="Stuer-Lauridsen B."/>
            <person name="Bjerre K."/>
            <person name="Nielsen B.K.K."/>
        </authorList>
    </citation>
    <scope>NUCLEOTIDE SEQUENCE [LARGE SCALE GENOMIC DNA]</scope>
    <source>
        <strain evidence="1 2">BAC-16736</strain>
    </source>
</reference>
<name>A0A415J2A5_BACLI</name>
<dbReference type="InterPro" id="IPR001387">
    <property type="entry name" value="Cro/C1-type_HTH"/>
</dbReference>
<organism evidence="1 2">
    <name type="scientific">Bacillus licheniformis</name>
    <dbReference type="NCBI Taxonomy" id="1402"/>
    <lineage>
        <taxon>Bacteria</taxon>
        <taxon>Bacillati</taxon>
        <taxon>Bacillota</taxon>
        <taxon>Bacilli</taxon>
        <taxon>Bacillales</taxon>
        <taxon>Bacillaceae</taxon>
        <taxon>Bacillus</taxon>
    </lineage>
</organism>
<gene>
    <name evidence="1" type="ORF">CHCC16736_0453</name>
</gene>
<dbReference type="SUPFAM" id="SSF47413">
    <property type="entry name" value="lambda repressor-like DNA-binding domains"/>
    <property type="match status" value="1"/>
</dbReference>